<evidence type="ECO:0000259" key="2">
    <source>
        <dbReference type="Pfam" id="PF02481"/>
    </source>
</evidence>
<dbReference type="InterPro" id="IPR057666">
    <property type="entry name" value="DrpA_SLOG"/>
</dbReference>
<dbReference type="EMBL" id="DRTT01000084">
    <property type="protein sequence ID" value="HHF98391.1"/>
    <property type="molecule type" value="Genomic_DNA"/>
</dbReference>
<dbReference type="InterPro" id="IPR003488">
    <property type="entry name" value="DprA"/>
</dbReference>
<dbReference type="PANTHER" id="PTHR43022">
    <property type="entry name" value="PROTEIN SMF"/>
    <property type="match status" value="1"/>
</dbReference>
<feature type="domain" description="DprA winged helix" evidence="3">
    <location>
        <begin position="317"/>
        <end position="368"/>
    </location>
</feature>
<comment type="caution">
    <text evidence="4">The sequence shown here is derived from an EMBL/GenBank/DDBJ whole genome shotgun (WGS) entry which is preliminary data.</text>
</comment>
<dbReference type="Proteomes" id="UP000886070">
    <property type="component" value="Unassembled WGS sequence"/>
</dbReference>
<evidence type="ECO:0000256" key="1">
    <source>
        <dbReference type="ARBA" id="ARBA00006525"/>
    </source>
</evidence>
<dbReference type="Gene3D" id="1.10.10.10">
    <property type="entry name" value="Winged helix-like DNA-binding domain superfamily/Winged helix DNA-binding domain"/>
    <property type="match status" value="1"/>
</dbReference>
<evidence type="ECO:0000259" key="3">
    <source>
        <dbReference type="Pfam" id="PF17782"/>
    </source>
</evidence>
<reference evidence="4" key="1">
    <citation type="journal article" date="2020" name="mSystems">
        <title>Genome- and Community-Level Interaction Insights into Carbon Utilization and Element Cycling Functions of Hydrothermarchaeota in Hydrothermal Sediment.</title>
        <authorList>
            <person name="Zhou Z."/>
            <person name="Liu Y."/>
            <person name="Xu W."/>
            <person name="Pan J."/>
            <person name="Luo Z.H."/>
            <person name="Li M."/>
        </authorList>
    </citation>
    <scope>NUCLEOTIDE SEQUENCE [LARGE SCALE GENOMIC DNA]</scope>
    <source>
        <strain evidence="4">HyVt-92</strain>
    </source>
</reference>
<dbReference type="AlphaFoldDB" id="A0A7V5HZQ6"/>
<organism evidence="4">
    <name type="scientific">Aerophobetes bacterium</name>
    <dbReference type="NCBI Taxonomy" id="2030807"/>
    <lineage>
        <taxon>Bacteria</taxon>
        <taxon>Candidatus Aerophobota</taxon>
    </lineage>
</organism>
<name>A0A7V5HZQ6_UNCAE</name>
<dbReference type="InterPro" id="IPR041614">
    <property type="entry name" value="DprA_WH"/>
</dbReference>
<evidence type="ECO:0000313" key="4">
    <source>
        <dbReference type="EMBL" id="HHF98391.1"/>
    </source>
</evidence>
<dbReference type="GO" id="GO:0009294">
    <property type="term" value="P:DNA-mediated transformation"/>
    <property type="evidence" value="ECO:0007669"/>
    <property type="project" value="InterPro"/>
</dbReference>
<dbReference type="SUPFAM" id="SSF102405">
    <property type="entry name" value="MCP/YpsA-like"/>
    <property type="match status" value="1"/>
</dbReference>
<dbReference type="Pfam" id="PF17782">
    <property type="entry name" value="WHD_DprA"/>
    <property type="match status" value="1"/>
</dbReference>
<dbReference type="NCBIfam" id="TIGR00732">
    <property type="entry name" value="dprA"/>
    <property type="match status" value="1"/>
</dbReference>
<feature type="domain" description="Smf/DprA SLOG" evidence="2">
    <location>
        <begin position="93"/>
        <end position="301"/>
    </location>
</feature>
<sequence>MQSSQGSESGYKNSLEKVKNWILLSKISSYGFSGINNLVEKVGSPDEIISAPLEKIKHVSKIEKGTIKLIRKKALEVSLEDDYRLIQKHNVKLIKYTDPSYPDSLKNISDPPFLIYLRGELKKEDEKAVALVGTRRATAYGKIAAKKLARELARAGLTIVSGMARGIDTCAHEGALEEGGRTIAVLGCGVDIVYPPENNSLMKEIIGHGAVISEFSLGTKPFARNFPRRNRIISGLSRGVIVVEAPLKSGALITADFALEQGKEVFAVPGIITSPYSKGTNRLLKEGAKVVEDAADVLEEIGVSFSDIKISSFDNQLSFEEKIVLDELTAKPSHIDELIKKTGLPVGKIADILIKLQLKGMVKELPGKFFIKEV</sequence>
<protein>
    <submittedName>
        <fullName evidence="4">DNA-protecting protein DprA</fullName>
    </submittedName>
</protein>
<gene>
    <name evidence="4" type="primary">dprA</name>
    <name evidence="4" type="ORF">ENL39_02765</name>
</gene>
<comment type="similarity">
    <text evidence="1">Belongs to the DprA/Smf family.</text>
</comment>
<dbReference type="Gene3D" id="3.40.50.450">
    <property type="match status" value="1"/>
</dbReference>
<proteinExistence type="inferred from homology"/>
<dbReference type="PANTHER" id="PTHR43022:SF1">
    <property type="entry name" value="PROTEIN SMF"/>
    <property type="match status" value="1"/>
</dbReference>
<dbReference type="Pfam" id="PF02481">
    <property type="entry name" value="DNA_processg_A"/>
    <property type="match status" value="1"/>
</dbReference>
<accession>A0A7V5HZQ6</accession>
<dbReference type="InterPro" id="IPR036388">
    <property type="entry name" value="WH-like_DNA-bd_sf"/>
</dbReference>